<keyword evidence="7" id="KW-1185">Reference proteome</keyword>
<dbReference type="Proteomes" id="UP000472264">
    <property type="component" value="Chromosome 23"/>
</dbReference>
<dbReference type="Pfam" id="PF21639">
    <property type="entry name" value="ORC5_lid"/>
    <property type="match status" value="1"/>
</dbReference>
<dbReference type="AlphaFoldDB" id="A0A665VQR8"/>
<name>A0A665VQR8_ECHNA</name>
<feature type="domain" description="ORC5 lid" evidence="5">
    <location>
        <begin position="184"/>
        <end position="251"/>
    </location>
</feature>
<evidence type="ECO:0000256" key="3">
    <source>
        <dbReference type="ARBA" id="ARBA00023242"/>
    </source>
</evidence>
<reference evidence="6" key="3">
    <citation type="submission" date="2025-09" db="UniProtKB">
        <authorList>
            <consortium name="Ensembl"/>
        </authorList>
    </citation>
    <scope>IDENTIFICATION</scope>
</reference>
<comment type="subcellular location">
    <subcellularLocation>
        <location evidence="1">Nucleus</location>
    </subcellularLocation>
</comment>
<evidence type="ECO:0008006" key="8">
    <source>
        <dbReference type="Google" id="ProtNLM"/>
    </source>
</evidence>
<dbReference type="InterPro" id="IPR020796">
    <property type="entry name" value="ORC5"/>
</dbReference>
<dbReference type="Pfam" id="PF14630">
    <property type="entry name" value="ORC5_C"/>
    <property type="match status" value="1"/>
</dbReference>
<reference evidence="6" key="2">
    <citation type="submission" date="2025-08" db="UniProtKB">
        <authorList>
            <consortium name="Ensembl"/>
        </authorList>
    </citation>
    <scope>IDENTIFICATION</scope>
</reference>
<dbReference type="GO" id="GO:0006270">
    <property type="term" value="P:DNA replication initiation"/>
    <property type="evidence" value="ECO:0007669"/>
    <property type="project" value="TreeGrafter"/>
</dbReference>
<protein>
    <recommendedName>
        <fullName evidence="8">Orc1-like AAA ATPase domain-containing protein</fullName>
    </recommendedName>
</protein>
<accession>A0A665VQR8</accession>
<dbReference type="Ensembl" id="ENSENLT00000034979.1">
    <property type="protein sequence ID" value="ENSENLP00000034045.1"/>
    <property type="gene ID" value="ENSENLG00000014807.1"/>
</dbReference>
<dbReference type="PANTHER" id="PTHR12705">
    <property type="entry name" value="ORIGIN RECOGNITION COMPLEX SUBUNIT 5"/>
    <property type="match status" value="1"/>
</dbReference>
<dbReference type="InterPro" id="IPR047088">
    <property type="entry name" value="ORC5_C"/>
</dbReference>
<evidence type="ECO:0000313" key="7">
    <source>
        <dbReference type="Proteomes" id="UP000472264"/>
    </source>
</evidence>
<evidence type="ECO:0000256" key="1">
    <source>
        <dbReference type="ARBA" id="ARBA00004123"/>
    </source>
</evidence>
<gene>
    <name evidence="6" type="primary">orc5</name>
</gene>
<evidence type="ECO:0000256" key="2">
    <source>
        <dbReference type="ARBA" id="ARBA00022705"/>
    </source>
</evidence>
<dbReference type="SUPFAM" id="SSF52540">
    <property type="entry name" value="P-loop containing nucleoside triphosphate hydrolases"/>
    <property type="match status" value="1"/>
</dbReference>
<evidence type="ECO:0000259" key="4">
    <source>
        <dbReference type="Pfam" id="PF14630"/>
    </source>
</evidence>
<dbReference type="PANTHER" id="PTHR12705:SF0">
    <property type="entry name" value="ORIGIN RECOGNITION COMPLEX SUBUNIT 5"/>
    <property type="match status" value="1"/>
</dbReference>
<organism evidence="6 7">
    <name type="scientific">Echeneis naucrates</name>
    <name type="common">Live sharksucker</name>
    <dbReference type="NCBI Taxonomy" id="173247"/>
    <lineage>
        <taxon>Eukaryota</taxon>
        <taxon>Metazoa</taxon>
        <taxon>Chordata</taxon>
        <taxon>Craniata</taxon>
        <taxon>Vertebrata</taxon>
        <taxon>Euteleostomi</taxon>
        <taxon>Actinopterygii</taxon>
        <taxon>Neopterygii</taxon>
        <taxon>Teleostei</taxon>
        <taxon>Neoteleostei</taxon>
        <taxon>Acanthomorphata</taxon>
        <taxon>Carangaria</taxon>
        <taxon>Carangiformes</taxon>
        <taxon>Echeneidae</taxon>
        <taxon>Echeneis</taxon>
    </lineage>
</organism>
<feature type="domain" description="Origin recognition complex subunit 5 C-terminal" evidence="4">
    <location>
        <begin position="282"/>
        <end position="411"/>
    </location>
</feature>
<reference evidence="6" key="1">
    <citation type="submission" date="2021-04" db="EMBL/GenBank/DDBJ databases">
        <authorList>
            <consortium name="Wellcome Sanger Institute Data Sharing"/>
        </authorList>
    </citation>
    <scope>NUCLEOTIDE SEQUENCE [LARGE SCALE GENOMIC DNA]</scope>
</reference>
<sequence>MAALSQQPGYEEEKLRKVTELLPCRELQAGFLLSVMGQPQQYSYPSIFIYGHRASGKSHVMQVLFKELEVRGGIYCPAPIDNFCFYWLWILQNELRYAFIFQVMEKSELLRDADANLLPALLRLQELVEDNITVILLSEISWDKFRPNTGCFEPLLLHFPDYSKVELQQILSLDRNPSYSAEFYSSYINILLGVFYSVCRDLRELRHLAALNFSKFCEPLAEGKVKETDTHKLWRNIEPHLKKAMQTVYLREVSSHQWEQMQQMEKEAEPLRGLSAHTHVELPYYSKFLLIAAYLASYNPARTDKRFFLKHHGKIRKTHFQKKNEKASNHLLGPKPFPLDRLLAIFYSVVDSRVAPTASIFSQISSLVTLQLLTQVSHDDQLDAPKYKCAVPLDFICAISRTVNFDIVKYLYDFLQ</sequence>
<dbReference type="GO" id="GO:0003688">
    <property type="term" value="F:DNA replication origin binding"/>
    <property type="evidence" value="ECO:0007669"/>
    <property type="project" value="TreeGrafter"/>
</dbReference>
<evidence type="ECO:0000313" key="6">
    <source>
        <dbReference type="Ensembl" id="ENSENLP00000034045.1"/>
    </source>
</evidence>
<dbReference type="InterPro" id="IPR027417">
    <property type="entry name" value="P-loop_NTPase"/>
</dbReference>
<dbReference type="InterPro" id="IPR048866">
    <property type="entry name" value="ORC5_lid"/>
</dbReference>
<evidence type="ECO:0000259" key="5">
    <source>
        <dbReference type="Pfam" id="PF21639"/>
    </source>
</evidence>
<dbReference type="GO" id="GO:0005664">
    <property type="term" value="C:nuclear origin of replication recognition complex"/>
    <property type="evidence" value="ECO:0007669"/>
    <property type="project" value="TreeGrafter"/>
</dbReference>
<keyword evidence="2" id="KW-0235">DNA replication</keyword>
<keyword evidence="3" id="KW-0539">Nucleus</keyword>
<proteinExistence type="predicted"/>